<gene>
    <name evidence="1" type="ORF">g.42160</name>
</gene>
<accession>A0A2S2Q1T6</accession>
<proteinExistence type="predicted"/>
<dbReference type="AlphaFoldDB" id="A0A2S2Q1T6"/>
<reference evidence="1" key="1">
    <citation type="submission" date="2018-04" db="EMBL/GenBank/DDBJ databases">
        <title>Transcriptome assembly of Sipha flava.</title>
        <authorList>
            <person name="Scully E.D."/>
            <person name="Geib S.M."/>
            <person name="Palmer N.A."/>
            <person name="Koch K."/>
            <person name="Bradshaw J."/>
            <person name="Heng-Moss T."/>
            <person name="Sarath G."/>
        </authorList>
    </citation>
    <scope>NUCLEOTIDE SEQUENCE</scope>
</reference>
<dbReference type="EMBL" id="GGMS01002428">
    <property type="protein sequence ID" value="MBY71631.1"/>
    <property type="molecule type" value="Transcribed_RNA"/>
</dbReference>
<organism evidence="1">
    <name type="scientific">Sipha flava</name>
    <name type="common">yellow sugarcane aphid</name>
    <dbReference type="NCBI Taxonomy" id="143950"/>
    <lineage>
        <taxon>Eukaryota</taxon>
        <taxon>Metazoa</taxon>
        <taxon>Ecdysozoa</taxon>
        <taxon>Arthropoda</taxon>
        <taxon>Hexapoda</taxon>
        <taxon>Insecta</taxon>
        <taxon>Pterygota</taxon>
        <taxon>Neoptera</taxon>
        <taxon>Paraneoptera</taxon>
        <taxon>Hemiptera</taxon>
        <taxon>Sternorrhyncha</taxon>
        <taxon>Aphidomorpha</taxon>
        <taxon>Aphidoidea</taxon>
        <taxon>Aphididae</taxon>
        <taxon>Sipha</taxon>
    </lineage>
</organism>
<sequence>MSLDEWQWTTDGLSASRSFSSRDGSLSPRCLSETFFFFFYVIRERCSEHSEDEITGRRAVSTCSSLLFAVSTEGDRLRPTVCVCAVGRVFYTRSCGSDVRVGRRRYTLSRNGVWDVTVCVSARDPSAGRRTPKGCSAEWRRSSHVRPFVACPSGQTDGQTEGKHLFLYAGCTRVCGRRLMTKC</sequence>
<evidence type="ECO:0000313" key="1">
    <source>
        <dbReference type="EMBL" id="MBY71631.1"/>
    </source>
</evidence>
<name>A0A2S2Q1T6_9HEMI</name>
<protein>
    <submittedName>
        <fullName evidence="1">Uncharacterized protein</fullName>
    </submittedName>
</protein>